<proteinExistence type="inferred from homology"/>
<dbReference type="InterPro" id="IPR000073">
    <property type="entry name" value="AB_hydrolase_1"/>
</dbReference>
<dbReference type="RefSeq" id="WP_160615763.1">
    <property type="nucleotide sequence ID" value="NZ_WTYR01000001.1"/>
</dbReference>
<feature type="chain" id="PRO_5026149049" evidence="4">
    <location>
        <begin position="19"/>
        <end position="485"/>
    </location>
</feature>
<dbReference type="GO" id="GO:0016787">
    <property type="term" value="F:hydrolase activity"/>
    <property type="evidence" value="ECO:0007669"/>
    <property type="project" value="UniProtKB-KW"/>
</dbReference>
<comment type="similarity">
    <text evidence="1">Belongs to the peptidase S33 family.</text>
</comment>
<dbReference type="SUPFAM" id="SSF53474">
    <property type="entry name" value="alpha/beta-Hydrolases"/>
    <property type="match status" value="1"/>
</dbReference>
<dbReference type="PANTHER" id="PTHR43248">
    <property type="entry name" value="2-SUCCINYL-6-HYDROXY-2,4-CYCLOHEXADIENE-1-CARBOXYLATE SYNTHASE"/>
    <property type="match status" value="1"/>
</dbReference>
<dbReference type="AlphaFoldDB" id="A0A6I4U3V4"/>
<dbReference type="InterPro" id="IPR051601">
    <property type="entry name" value="Serine_prot/Carboxylest_S33"/>
</dbReference>
<keyword evidence="3 6" id="KW-0378">Hydrolase</keyword>
<keyword evidence="2 4" id="KW-0732">Signal</keyword>
<comment type="caution">
    <text evidence="6">The sequence shown here is derived from an EMBL/GenBank/DDBJ whole genome shotgun (WGS) entry which is preliminary data.</text>
</comment>
<reference evidence="6 7" key="1">
    <citation type="submission" date="2019-12" db="EMBL/GenBank/DDBJ databases">
        <title>Genomic-based taxomic classification of the family Erythrobacteraceae.</title>
        <authorList>
            <person name="Xu L."/>
        </authorList>
    </citation>
    <scope>NUCLEOTIDE SEQUENCE [LARGE SCALE GENOMIC DNA]</scope>
    <source>
        <strain evidence="6 7">LMG 29519</strain>
    </source>
</reference>
<accession>A0A6I4U3V4</accession>
<dbReference type="Pfam" id="PF00561">
    <property type="entry name" value="Abhydrolase_1"/>
    <property type="match status" value="1"/>
</dbReference>
<evidence type="ECO:0000256" key="3">
    <source>
        <dbReference type="ARBA" id="ARBA00022801"/>
    </source>
</evidence>
<evidence type="ECO:0000256" key="1">
    <source>
        <dbReference type="ARBA" id="ARBA00010088"/>
    </source>
</evidence>
<sequence>MKIAVACFALLFATPLAAQPAEEVAITFEAQDGQRVAAFRGEVQVPENRSDPASRTITLSYVRFPSTSDIPGPPIVYLAGGPGGSGSGTAERDRFPLFMAMRRHGDVIAFDQRGTGGSTALPRCQSSIIPSQTEALSDDEYAELHRAAARECAAFWQSEGIDIGGYTTLESVRDLSALRQHLGADRVVLWGISYGTHLALAAIDAIPTEIDRAILASAEGLDQTVKLPTRTDAYFARLQSAIDTQPNAKALYPDVKALMRKVHQQLEKKPLMLDIPTGDGSAFPFLFQRRHMQHLASSLIADPGNAALLLELYRSIGRGDAMPIARVIGAWQREGEAIALSPMSTAMDVASGISAERLALFDIERRDALLGGYLNFPMPQLVGVWPEIELDDDFRDGPVGETPVLLLTGTLDGRTYPEGQYEAVAGLTNVTAITVEGAGHNLFMTSPQVEEAMHRFMQGETQERRTIEVPLPDLAALPDWFDAGA</sequence>
<dbReference type="Gene3D" id="3.40.50.1820">
    <property type="entry name" value="alpha/beta hydrolase"/>
    <property type="match status" value="1"/>
</dbReference>
<protein>
    <submittedName>
        <fullName evidence="6">Alpha/beta fold hydrolase</fullName>
    </submittedName>
</protein>
<evidence type="ECO:0000313" key="6">
    <source>
        <dbReference type="EMBL" id="MXP09152.1"/>
    </source>
</evidence>
<evidence type="ECO:0000313" key="7">
    <source>
        <dbReference type="Proteomes" id="UP000429229"/>
    </source>
</evidence>
<evidence type="ECO:0000259" key="5">
    <source>
        <dbReference type="Pfam" id="PF00561"/>
    </source>
</evidence>
<keyword evidence="7" id="KW-1185">Reference proteome</keyword>
<organism evidence="6 7">
    <name type="scientific">Alteriqipengyuania halimionae</name>
    <dbReference type="NCBI Taxonomy" id="1926630"/>
    <lineage>
        <taxon>Bacteria</taxon>
        <taxon>Pseudomonadati</taxon>
        <taxon>Pseudomonadota</taxon>
        <taxon>Alphaproteobacteria</taxon>
        <taxon>Sphingomonadales</taxon>
        <taxon>Erythrobacteraceae</taxon>
        <taxon>Alteriqipengyuania</taxon>
    </lineage>
</organism>
<name>A0A6I4U3V4_9SPHN</name>
<dbReference type="OrthoDB" id="613638at2"/>
<evidence type="ECO:0000256" key="4">
    <source>
        <dbReference type="SAM" id="SignalP"/>
    </source>
</evidence>
<dbReference type="Proteomes" id="UP000429229">
    <property type="component" value="Unassembled WGS sequence"/>
</dbReference>
<evidence type="ECO:0000256" key="2">
    <source>
        <dbReference type="ARBA" id="ARBA00022729"/>
    </source>
</evidence>
<feature type="signal peptide" evidence="4">
    <location>
        <begin position="1"/>
        <end position="18"/>
    </location>
</feature>
<dbReference type="EMBL" id="WTYR01000001">
    <property type="protein sequence ID" value="MXP09152.1"/>
    <property type="molecule type" value="Genomic_DNA"/>
</dbReference>
<gene>
    <name evidence="6" type="ORF">GRI68_03045</name>
</gene>
<dbReference type="InterPro" id="IPR029058">
    <property type="entry name" value="AB_hydrolase_fold"/>
</dbReference>
<feature type="domain" description="AB hydrolase-1" evidence="5">
    <location>
        <begin position="73"/>
        <end position="447"/>
    </location>
</feature>
<dbReference type="PANTHER" id="PTHR43248:SF29">
    <property type="entry name" value="TRIPEPTIDYL AMINOPEPTIDASE"/>
    <property type="match status" value="1"/>
</dbReference>